<gene>
    <name evidence="1" type="ORF">GLW08_15210</name>
</gene>
<organism evidence="1 2">
    <name type="scientific">Pontibacillus yanchengensis</name>
    <dbReference type="NCBI Taxonomy" id="462910"/>
    <lineage>
        <taxon>Bacteria</taxon>
        <taxon>Bacillati</taxon>
        <taxon>Bacillota</taxon>
        <taxon>Bacilli</taxon>
        <taxon>Bacillales</taxon>
        <taxon>Bacillaceae</taxon>
        <taxon>Pontibacillus</taxon>
    </lineage>
</organism>
<protein>
    <submittedName>
        <fullName evidence="1">Amidohydrolase</fullName>
    </submittedName>
</protein>
<evidence type="ECO:0000313" key="2">
    <source>
        <dbReference type="Proteomes" id="UP000466692"/>
    </source>
</evidence>
<dbReference type="EMBL" id="WMEU01000005">
    <property type="protein sequence ID" value="MYL54683.1"/>
    <property type="molecule type" value="Genomic_DNA"/>
</dbReference>
<evidence type="ECO:0000313" key="1">
    <source>
        <dbReference type="EMBL" id="MYL54683.1"/>
    </source>
</evidence>
<proteinExistence type="predicted"/>
<reference evidence="1" key="1">
    <citation type="submission" date="2019-11" db="EMBL/GenBank/DDBJ databases">
        <title>Genome sequences of 17 halophilic strains isolated from different environments.</title>
        <authorList>
            <person name="Furrow R.E."/>
        </authorList>
    </citation>
    <scope>NUCLEOTIDE SEQUENCE</scope>
    <source>
        <strain evidence="1">22510_22_Filter</strain>
    </source>
</reference>
<name>A0ACC7VI89_9BACI</name>
<dbReference type="Proteomes" id="UP000466692">
    <property type="component" value="Unassembled WGS sequence"/>
</dbReference>
<comment type="caution">
    <text evidence="1">The sequence shown here is derived from an EMBL/GenBank/DDBJ whole genome shotgun (WGS) entry which is preliminary data.</text>
</comment>
<sequence length="397" mass="43145">MSIVGYSIKERAESLEEDLRKWRRAIHSQPELSFQEYNTAAFVAKILREIGVEDIREGVGGTGVVATIAGQPGPTVALRADMDALPIQETNTHSYKSRREGVMHACGHDAHTAMLLGVAKLLVKDAEENQLRGTVKLLFQPAEEATDEHSLSGAPYMIKEGVVEDVSHAVALHVCPWQSFGTIQVNDGESMANVDVFEGKIIGTGSHGGYPHTGSDPIWMLSSVLQSLYSIVNRRVSPLETAVVSIGEVHSGSASNVIPSEVKIVGTIRTYRNETRDYLIGELEKAFKIAQALGGDYEFKVEKGEPALKNNPEVNQTIIGAAETVYPDVKVAKGPFGLGGEDFAYFAKEVQASMFFLGCAMPDGIQRDLHTPIFDIDERCLPMGTAILTQTAHHLLT</sequence>
<keyword evidence="2" id="KW-1185">Reference proteome</keyword>
<accession>A0ACC7VI89</accession>